<protein>
    <submittedName>
        <fullName evidence="1">Uncharacterized protein</fullName>
    </submittedName>
</protein>
<evidence type="ECO:0000313" key="1">
    <source>
        <dbReference type="Ensembl" id="ENSMSIP00000033723.1"/>
    </source>
</evidence>
<dbReference type="Proteomes" id="UP000694415">
    <property type="component" value="Unplaced"/>
</dbReference>
<sequence>MFCLSPRAGALASRARADVALGAEQRELWCSLVAGGNLRDRFLRPPLPPTDTEWEREICGLICDEKRQCLHSHSQNDVRGSRPR</sequence>
<reference evidence="1" key="1">
    <citation type="submission" date="2025-08" db="UniProtKB">
        <authorList>
            <consortium name="Ensembl"/>
        </authorList>
    </citation>
    <scope>IDENTIFICATION</scope>
</reference>
<proteinExistence type="predicted"/>
<keyword evidence="2" id="KW-1185">Reference proteome</keyword>
<name>A0A8C6ICH0_MUSSI</name>
<reference evidence="1" key="2">
    <citation type="submission" date="2025-09" db="UniProtKB">
        <authorList>
            <consortium name="Ensembl"/>
        </authorList>
    </citation>
    <scope>IDENTIFICATION</scope>
</reference>
<organism evidence="1 2">
    <name type="scientific">Mus spicilegus</name>
    <name type="common">Mound-building mouse</name>
    <dbReference type="NCBI Taxonomy" id="10103"/>
    <lineage>
        <taxon>Eukaryota</taxon>
        <taxon>Metazoa</taxon>
        <taxon>Chordata</taxon>
        <taxon>Craniata</taxon>
        <taxon>Vertebrata</taxon>
        <taxon>Euteleostomi</taxon>
        <taxon>Mammalia</taxon>
        <taxon>Eutheria</taxon>
        <taxon>Euarchontoglires</taxon>
        <taxon>Glires</taxon>
        <taxon>Rodentia</taxon>
        <taxon>Myomorpha</taxon>
        <taxon>Muroidea</taxon>
        <taxon>Muridae</taxon>
        <taxon>Murinae</taxon>
        <taxon>Mus</taxon>
        <taxon>Mus</taxon>
    </lineage>
</organism>
<accession>A0A8C6ICH0</accession>
<dbReference type="Ensembl" id="ENSMSIT00000042488.1">
    <property type="protein sequence ID" value="ENSMSIP00000033723.1"/>
    <property type="gene ID" value="ENSMSIG00000028172.1"/>
</dbReference>
<evidence type="ECO:0000313" key="2">
    <source>
        <dbReference type="Proteomes" id="UP000694415"/>
    </source>
</evidence>
<dbReference type="AlphaFoldDB" id="A0A8C6ICH0"/>